<feature type="domain" description="RWD" evidence="6">
    <location>
        <begin position="450"/>
        <end position="552"/>
    </location>
</feature>
<accession>A0ABR4NGU5</accession>
<feature type="region of interest" description="Disordered" evidence="5">
    <location>
        <begin position="201"/>
        <end position="223"/>
    </location>
</feature>
<dbReference type="InterPro" id="IPR007502">
    <property type="entry name" value="Helicase-assoc_dom"/>
</dbReference>
<dbReference type="Pfam" id="PF00271">
    <property type="entry name" value="Helicase_C"/>
    <property type="match status" value="1"/>
</dbReference>
<evidence type="ECO:0000256" key="1">
    <source>
        <dbReference type="ARBA" id="ARBA00022741"/>
    </source>
</evidence>
<organism evidence="9 10">
    <name type="scientific">Polyrhizophydium stewartii</name>
    <dbReference type="NCBI Taxonomy" id="2732419"/>
    <lineage>
        <taxon>Eukaryota</taxon>
        <taxon>Fungi</taxon>
        <taxon>Fungi incertae sedis</taxon>
        <taxon>Chytridiomycota</taxon>
        <taxon>Chytridiomycota incertae sedis</taxon>
        <taxon>Chytridiomycetes</taxon>
        <taxon>Rhizophydiales</taxon>
        <taxon>Rhizophydiales incertae sedis</taxon>
        <taxon>Polyrhizophydium</taxon>
    </lineage>
</organism>
<feature type="compositionally biased region" description="Polar residues" evidence="5">
    <location>
        <begin position="813"/>
        <end position="824"/>
    </location>
</feature>
<dbReference type="SMART" id="SM00591">
    <property type="entry name" value="RWD"/>
    <property type="match status" value="1"/>
</dbReference>
<dbReference type="InterPro" id="IPR016135">
    <property type="entry name" value="UBQ-conjugating_enzyme/RWD"/>
</dbReference>
<dbReference type="Pfam" id="PF07717">
    <property type="entry name" value="OB_NTP_bind"/>
    <property type="match status" value="1"/>
</dbReference>
<dbReference type="Gene3D" id="1.20.120.1080">
    <property type="match status" value="1"/>
</dbReference>
<keyword evidence="3 9" id="KW-0347">Helicase</keyword>
<dbReference type="InterPro" id="IPR014001">
    <property type="entry name" value="Helicase_ATP-bd"/>
</dbReference>
<evidence type="ECO:0000313" key="9">
    <source>
        <dbReference type="EMBL" id="KAL2918759.1"/>
    </source>
</evidence>
<dbReference type="InterPro" id="IPR011545">
    <property type="entry name" value="DEAD/DEAH_box_helicase_dom"/>
</dbReference>
<evidence type="ECO:0000256" key="2">
    <source>
        <dbReference type="ARBA" id="ARBA00022801"/>
    </source>
</evidence>
<dbReference type="InterPro" id="IPR001650">
    <property type="entry name" value="Helicase_C-like"/>
</dbReference>
<keyword evidence="4" id="KW-0067">ATP-binding</keyword>
<proteinExistence type="predicted"/>
<dbReference type="EC" id="3.6.4.13" evidence="9"/>
<feature type="domain" description="Helicase C-terminal" evidence="8">
    <location>
        <begin position="872"/>
        <end position="1040"/>
    </location>
</feature>
<keyword evidence="1" id="KW-0547">Nucleotide-binding</keyword>
<feature type="region of interest" description="Disordered" evidence="5">
    <location>
        <begin position="253"/>
        <end position="315"/>
    </location>
</feature>
<dbReference type="PROSITE" id="PS51192">
    <property type="entry name" value="HELICASE_ATP_BIND_1"/>
    <property type="match status" value="1"/>
</dbReference>
<dbReference type="EMBL" id="JADGIZ020000005">
    <property type="protein sequence ID" value="KAL2918759.1"/>
    <property type="molecule type" value="Genomic_DNA"/>
</dbReference>
<dbReference type="InterPro" id="IPR009060">
    <property type="entry name" value="UBA-like_sf"/>
</dbReference>
<dbReference type="CDD" id="cd17917">
    <property type="entry name" value="DEXHc_RHA-like"/>
    <property type="match status" value="1"/>
</dbReference>
<feature type="region of interest" description="Disordered" evidence="5">
    <location>
        <begin position="805"/>
        <end position="833"/>
    </location>
</feature>
<dbReference type="PANTHER" id="PTHR18934:SF145">
    <property type="entry name" value="ATP-DEPENDENT RNA HELICASE DHX57-RELATED"/>
    <property type="match status" value="1"/>
</dbReference>
<dbReference type="Pfam" id="PF26026">
    <property type="entry name" value="RNA_hel_CTD"/>
    <property type="match status" value="1"/>
</dbReference>
<dbReference type="GO" id="GO:0016787">
    <property type="term" value="F:hydrolase activity"/>
    <property type="evidence" value="ECO:0007669"/>
    <property type="project" value="UniProtKB-KW"/>
</dbReference>
<feature type="compositionally biased region" description="Acidic residues" evidence="5">
    <location>
        <begin position="260"/>
        <end position="269"/>
    </location>
</feature>
<feature type="region of interest" description="Disordered" evidence="5">
    <location>
        <begin position="1"/>
        <end position="60"/>
    </location>
</feature>
<dbReference type="GO" id="GO:0003724">
    <property type="term" value="F:RNA helicase activity"/>
    <property type="evidence" value="ECO:0007669"/>
    <property type="project" value="UniProtKB-EC"/>
</dbReference>
<dbReference type="InterPro" id="IPR027417">
    <property type="entry name" value="P-loop_NTPase"/>
</dbReference>
<sequence length="1387" mass="150884">MPPKIIRAPKPQQPAPAPEPAPASGKNKGQKKSDKAAAAAPAGPAAAAGSASGGAKPSPAQNSLLLKQQLYGASWTGKTPLNLLHEHCQKSGWQKAILEARKAPKGTGWLGVVRLSKFDKKTGSVRQVSWRCPTVCESEQEAKHTAATYGLHRVSHNTSAYRLLPPSQRDLWLAYETDRKQTPAEVAEFEYAADPFAAQEAKERLEEQAARERERAAAEKEKAQLVGPWLEYPPIGVSQSDVRAIEELIRSRFGQPMLDADPDSDDDDGNGGASGKGPSGAEPVDDAGGATAGRNAAGSSAGSRAAAPAKAAKGQPSDALSKLVRRFVVQGFREAHVREAVRFSNDPDTVMEWLCAHVPDDDFPEHLGRTISSGISSFSHTTASLAREYAIQRLNAWGFPRQTCEIQFDAADGNELAAFSKLCRGLLGGDAALVVQEAADLDDCAAQLNDEIEALESIFGAQVAVTRSDRGVSVTISLREDATQGTSAKAVFAIPAGSAYPYELPAIGVQASLPAYIRLSLVQRMMREAAEMIGSPMIYSLTSLIEDEAAEIVKNPPPLAQLALYGHLGVVPLKRRIGLTSEQMLKRDEEKKKDPEFMKMVQTRQRLPSARFKDQICKVRLVLCGETGCGKSTQVGQFILEHYTALGRGAECSIICTQPRKISAISLARRVSDERCESLGDSVGYAVRGENARSDNTRLLFCTTGILLRMLLNDSELASVTHVMVDEVHERSVESDFLLILLRDLMARRKDLRVILMSATIDADTFSSYFGCGVISIPGFTHPVTDIHLERILKLTNYRPDIPGRRRAAASDVPTSSGNASGSGDVNGAEPEEDSFERFWGEQEIDENIKLALVSAERSKALRIDYALIAATVSYICSNYGEGSILIFLPGALEIKRCIETLKSAASSHGEKLCIYPLHANLTNSEQSRIFLPARKSERKIIVATNIAETSITIDDVVFVIDSGKVKELTLQNNVSTLAETWCSRAACKQRRGRAGRVKPGVCFKLFSSHFEQARMSAHSAPEILRVPLEQLCLQIRAMGVADIHGFLSKAITPPEITSIDRAVELLTVVSALDQRQNITHLGRHMAQIPADLRLAKMLVFGAIFQCLSPILTIVACLTEKNPFVSPSDPEQQALANDSRKRFAGEESDVFAACNAFNQWQQLPAKQRRQFCQENYLSYINLSSIADRRTQFAETLSDLGYIPEGQTETGIMSAHANDLGIVKSIVVAGLYPNIATIKLPDKQYDQTAHGTVAIETRAKDIRFFTKNDGRVFIHPSSVSFGANRFGAHHLAFSRKLATSKIFIMDPTPAPPVAILLFGGKVRMLHNGNAITVGDLARFRAFPRVSALINGLRRLLDVVLEEKFADPSMDVMATEVGQCLARVLGTSS</sequence>
<dbReference type="PROSITE" id="PS51194">
    <property type="entry name" value="HELICASE_CTER"/>
    <property type="match status" value="1"/>
</dbReference>
<evidence type="ECO:0000256" key="4">
    <source>
        <dbReference type="ARBA" id="ARBA00022840"/>
    </source>
</evidence>
<dbReference type="CDD" id="cd18791">
    <property type="entry name" value="SF2_C_RHA"/>
    <property type="match status" value="1"/>
</dbReference>
<dbReference type="SMART" id="SM00490">
    <property type="entry name" value="HELICc"/>
    <property type="match status" value="1"/>
</dbReference>
<dbReference type="Pfam" id="PF00270">
    <property type="entry name" value="DEAD"/>
    <property type="match status" value="1"/>
</dbReference>
<feature type="domain" description="Helicase ATP-binding" evidence="7">
    <location>
        <begin position="612"/>
        <end position="779"/>
    </location>
</feature>
<evidence type="ECO:0000313" key="10">
    <source>
        <dbReference type="Proteomes" id="UP001527925"/>
    </source>
</evidence>
<dbReference type="SMART" id="SM00847">
    <property type="entry name" value="HA2"/>
    <property type="match status" value="1"/>
</dbReference>
<comment type="caution">
    <text evidence="9">The sequence shown here is derived from an EMBL/GenBank/DDBJ whole genome shotgun (WGS) entry which is preliminary data.</text>
</comment>
<gene>
    <name evidence="9" type="primary">ucp12</name>
    <name evidence="9" type="ORF">HK105_201593</name>
</gene>
<evidence type="ECO:0000259" key="7">
    <source>
        <dbReference type="PROSITE" id="PS51192"/>
    </source>
</evidence>
<dbReference type="PANTHER" id="PTHR18934">
    <property type="entry name" value="ATP-DEPENDENT RNA HELICASE"/>
    <property type="match status" value="1"/>
</dbReference>
<keyword evidence="10" id="KW-1185">Reference proteome</keyword>
<dbReference type="InterPro" id="IPR059023">
    <property type="entry name" value="RNA_hel_CTD"/>
</dbReference>
<dbReference type="SUPFAM" id="SSF54495">
    <property type="entry name" value="UBC-like"/>
    <property type="match status" value="1"/>
</dbReference>
<dbReference type="Pfam" id="PF24385">
    <property type="entry name" value="DSRM_DHX29"/>
    <property type="match status" value="1"/>
</dbReference>
<dbReference type="InterPro" id="IPR011709">
    <property type="entry name" value="DEAD-box_helicase_OB_fold"/>
</dbReference>
<evidence type="ECO:0000256" key="3">
    <source>
        <dbReference type="ARBA" id="ARBA00022806"/>
    </source>
</evidence>
<reference evidence="9 10" key="1">
    <citation type="submission" date="2023-09" db="EMBL/GenBank/DDBJ databases">
        <title>Pangenome analysis of Batrachochytrium dendrobatidis and related Chytrids.</title>
        <authorList>
            <person name="Yacoub M.N."/>
            <person name="Stajich J.E."/>
            <person name="James T.Y."/>
        </authorList>
    </citation>
    <scope>NUCLEOTIDE SEQUENCE [LARGE SCALE GENOMIC DNA]</scope>
    <source>
        <strain evidence="9 10">JEL0888</strain>
    </source>
</reference>
<dbReference type="Proteomes" id="UP001527925">
    <property type="component" value="Unassembled WGS sequence"/>
</dbReference>
<evidence type="ECO:0000259" key="8">
    <source>
        <dbReference type="PROSITE" id="PS51194"/>
    </source>
</evidence>
<dbReference type="InterPro" id="IPR006575">
    <property type="entry name" value="RWD_dom"/>
</dbReference>
<dbReference type="SUPFAM" id="SSF46934">
    <property type="entry name" value="UBA-like"/>
    <property type="match status" value="1"/>
</dbReference>
<dbReference type="Gene3D" id="3.40.50.300">
    <property type="entry name" value="P-loop containing nucleotide triphosphate hydrolases"/>
    <property type="match status" value="2"/>
</dbReference>
<dbReference type="SUPFAM" id="SSF52540">
    <property type="entry name" value="P-loop containing nucleoside triphosphate hydrolases"/>
    <property type="match status" value="1"/>
</dbReference>
<feature type="compositionally biased region" description="Pro residues" evidence="5">
    <location>
        <begin position="11"/>
        <end position="21"/>
    </location>
</feature>
<name>A0ABR4NGU5_9FUNG</name>
<dbReference type="Gene3D" id="3.10.110.10">
    <property type="entry name" value="Ubiquitin Conjugating Enzyme"/>
    <property type="match status" value="1"/>
</dbReference>
<dbReference type="Pfam" id="PF21010">
    <property type="entry name" value="HA2_C"/>
    <property type="match status" value="1"/>
</dbReference>
<keyword evidence="2 9" id="KW-0378">Hydrolase</keyword>
<feature type="compositionally biased region" description="Low complexity" evidence="5">
    <location>
        <begin position="36"/>
        <end position="60"/>
    </location>
</feature>
<evidence type="ECO:0000256" key="5">
    <source>
        <dbReference type="SAM" id="MobiDB-lite"/>
    </source>
</evidence>
<dbReference type="Gene3D" id="1.10.8.10">
    <property type="entry name" value="DNA helicase RuvA subunit, C-terminal domain"/>
    <property type="match status" value="1"/>
</dbReference>
<dbReference type="PROSITE" id="PS50908">
    <property type="entry name" value="RWD"/>
    <property type="match status" value="1"/>
</dbReference>
<dbReference type="InterPro" id="IPR056328">
    <property type="entry name" value="DSRM_DHX29"/>
</dbReference>
<dbReference type="Pfam" id="PF05773">
    <property type="entry name" value="RWD"/>
    <property type="match status" value="1"/>
</dbReference>
<evidence type="ECO:0000259" key="6">
    <source>
        <dbReference type="PROSITE" id="PS50908"/>
    </source>
</evidence>
<dbReference type="SMART" id="SM00487">
    <property type="entry name" value="DEXDc"/>
    <property type="match status" value="1"/>
</dbReference>
<protein>
    <submittedName>
        <fullName evidence="9">ATP-dependent RNA helicase ucp12</fullName>
        <ecNumber evidence="9">3.6.4.13</ecNumber>
    </submittedName>
</protein>
<feature type="compositionally biased region" description="Low complexity" evidence="5">
    <location>
        <begin position="279"/>
        <end position="314"/>
    </location>
</feature>